<dbReference type="AlphaFoldDB" id="A0A952FIV9"/>
<keyword evidence="2" id="KW-1133">Transmembrane helix</keyword>
<name>A0A952FIV9_9PROT</name>
<feature type="region of interest" description="Disordered" evidence="1">
    <location>
        <begin position="1"/>
        <end position="22"/>
    </location>
</feature>
<evidence type="ECO:0000256" key="2">
    <source>
        <dbReference type="SAM" id="Phobius"/>
    </source>
</evidence>
<dbReference type="Proteomes" id="UP000700706">
    <property type="component" value="Unassembled WGS sequence"/>
</dbReference>
<protein>
    <submittedName>
        <fullName evidence="3">Uncharacterized protein</fullName>
    </submittedName>
</protein>
<evidence type="ECO:0000313" key="4">
    <source>
        <dbReference type="Proteomes" id="UP000700706"/>
    </source>
</evidence>
<comment type="caution">
    <text evidence="3">The sequence shown here is derived from an EMBL/GenBank/DDBJ whole genome shotgun (WGS) entry which is preliminary data.</text>
</comment>
<keyword evidence="2" id="KW-0472">Membrane</keyword>
<feature type="transmembrane region" description="Helical" evidence="2">
    <location>
        <begin position="29"/>
        <end position="50"/>
    </location>
</feature>
<reference evidence="3" key="1">
    <citation type="submission" date="2020-06" db="EMBL/GenBank/DDBJ databases">
        <title>Stable isotope informed genome-resolved metagenomics uncovers potential trophic interactions in rhizosphere soil.</title>
        <authorList>
            <person name="Starr E.P."/>
            <person name="Shi S."/>
            <person name="Blazewicz S.J."/>
            <person name="Koch B.J."/>
            <person name="Probst A.J."/>
            <person name="Hungate B.A."/>
            <person name="Pett-Ridge J."/>
            <person name="Firestone M.K."/>
            <person name="Banfield J.F."/>
        </authorList>
    </citation>
    <scope>NUCLEOTIDE SEQUENCE</scope>
    <source>
        <strain evidence="3">YM_69_17</strain>
    </source>
</reference>
<evidence type="ECO:0000313" key="3">
    <source>
        <dbReference type="EMBL" id="MBW8725817.1"/>
    </source>
</evidence>
<sequence length="51" mass="5701">MPDDSPEGRPPTLNKTEARQGETSGHMRWVLHASMALAVIILGAVLLWWIF</sequence>
<gene>
    <name evidence="3" type="ORF">JF625_11775</name>
</gene>
<keyword evidence="2" id="KW-0812">Transmembrane</keyword>
<evidence type="ECO:0000256" key="1">
    <source>
        <dbReference type="SAM" id="MobiDB-lite"/>
    </source>
</evidence>
<proteinExistence type="predicted"/>
<accession>A0A952FIV9</accession>
<organism evidence="3 4">
    <name type="scientific">Inquilinus limosus</name>
    <dbReference type="NCBI Taxonomy" id="171674"/>
    <lineage>
        <taxon>Bacteria</taxon>
        <taxon>Pseudomonadati</taxon>
        <taxon>Pseudomonadota</taxon>
        <taxon>Alphaproteobacteria</taxon>
        <taxon>Rhodospirillales</taxon>
        <taxon>Rhodospirillaceae</taxon>
        <taxon>Inquilinus</taxon>
    </lineage>
</organism>
<dbReference type="EMBL" id="JAEKLZ010000186">
    <property type="protein sequence ID" value="MBW8725817.1"/>
    <property type="molecule type" value="Genomic_DNA"/>
</dbReference>